<organism evidence="2 3">
    <name type="scientific">Luteolibacter luteus</name>
    <dbReference type="NCBI Taxonomy" id="2728835"/>
    <lineage>
        <taxon>Bacteria</taxon>
        <taxon>Pseudomonadati</taxon>
        <taxon>Verrucomicrobiota</taxon>
        <taxon>Verrucomicrobiia</taxon>
        <taxon>Verrucomicrobiales</taxon>
        <taxon>Verrucomicrobiaceae</taxon>
        <taxon>Luteolibacter</taxon>
    </lineage>
</organism>
<evidence type="ECO:0000313" key="2">
    <source>
        <dbReference type="EMBL" id="QJE96632.1"/>
    </source>
</evidence>
<gene>
    <name evidence="2" type="ORF">HHL09_12830</name>
</gene>
<name>A0A858RIG1_9BACT</name>
<feature type="region of interest" description="Disordered" evidence="1">
    <location>
        <begin position="33"/>
        <end position="55"/>
    </location>
</feature>
<accession>A0A858RIG1</accession>
<proteinExistence type="predicted"/>
<protein>
    <submittedName>
        <fullName evidence="2">Uncharacterized protein</fullName>
    </submittedName>
</protein>
<dbReference type="Proteomes" id="UP000501812">
    <property type="component" value="Chromosome"/>
</dbReference>
<sequence>MKGRHLILFAGGVLGGWWFAGSSIASSAMATWQHSAPTGNGNELSEAMPPPDGLPHMEDGQILVSEGRLKELIAMELSPTLRSGDFTGETYRAHLDQLATWVGLDTTSKEKLAHLLREADSARLAWEKQNARVSKAAPGKWVVEIPGDGGISKGKLLNDLRDAFGPEQAESLILAGDLERFFHLPPALGTDDGPAGKIEVEVARFTGGPSKDETYYFRYNGNMAWIQSETDYQTGPTGRLKHLLPPFAQLGEEARTLPVPKGHSEGDPFANPFDQ</sequence>
<feature type="compositionally biased region" description="Polar residues" evidence="1">
    <location>
        <begin position="33"/>
        <end position="43"/>
    </location>
</feature>
<dbReference type="KEGG" id="luo:HHL09_12830"/>
<dbReference type="RefSeq" id="WP_169455033.1">
    <property type="nucleotide sequence ID" value="NZ_CP051774.1"/>
</dbReference>
<keyword evidence="3" id="KW-1185">Reference proteome</keyword>
<dbReference type="EMBL" id="CP051774">
    <property type="protein sequence ID" value="QJE96632.1"/>
    <property type="molecule type" value="Genomic_DNA"/>
</dbReference>
<dbReference type="AlphaFoldDB" id="A0A858RIG1"/>
<evidence type="ECO:0000313" key="3">
    <source>
        <dbReference type="Proteomes" id="UP000501812"/>
    </source>
</evidence>
<evidence type="ECO:0000256" key="1">
    <source>
        <dbReference type="SAM" id="MobiDB-lite"/>
    </source>
</evidence>
<reference evidence="2 3" key="1">
    <citation type="submission" date="2020-04" db="EMBL/GenBank/DDBJ databases">
        <title>Luteolibacter sp. G-1-1-1 isolated from soil.</title>
        <authorList>
            <person name="Dahal R.H."/>
        </authorList>
    </citation>
    <scope>NUCLEOTIDE SEQUENCE [LARGE SCALE GENOMIC DNA]</scope>
    <source>
        <strain evidence="2 3">G-1-1-1</strain>
    </source>
</reference>